<dbReference type="InterPro" id="IPR036551">
    <property type="entry name" value="Flavin_trans-like"/>
</dbReference>
<dbReference type="GO" id="GO:0015941">
    <property type="term" value="P:pantothenate catabolic process"/>
    <property type="evidence" value="ECO:0007669"/>
    <property type="project" value="InterPro"/>
</dbReference>
<dbReference type="GO" id="GO:0010181">
    <property type="term" value="F:FMN binding"/>
    <property type="evidence" value="ECO:0007669"/>
    <property type="project" value="InterPro"/>
</dbReference>
<dbReference type="PANTHER" id="PTHR14359:SF6">
    <property type="entry name" value="PHOSPHOPANTOTHENOYLCYSTEINE DECARBOXYLASE"/>
    <property type="match status" value="1"/>
</dbReference>
<dbReference type="GO" id="GO:0015937">
    <property type="term" value="P:coenzyme A biosynthetic process"/>
    <property type="evidence" value="ECO:0007669"/>
    <property type="project" value="InterPro"/>
</dbReference>
<keyword evidence="1" id="KW-0210">Decarboxylase</keyword>
<dbReference type="GO" id="GO:0004632">
    <property type="term" value="F:phosphopantothenate--cysteine ligase activity"/>
    <property type="evidence" value="ECO:0007669"/>
    <property type="project" value="UniProtKB-EC"/>
</dbReference>
<dbReference type="InterPro" id="IPR007085">
    <property type="entry name" value="DNA/pantothenate-metab_flavo_C"/>
</dbReference>
<dbReference type="SUPFAM" id="SSF102645">
    <property type="entry name" value="CoaB-like"/>
    <property type="match status" value="1"/>
</dbReference>
<keyword evidence="5" id="KW-0436">Ligase</keyword>
<evidence type="ECO:0000256" key="1">
    <source>
        <dbReference type="ARBA" id="ARBA00022793"/>
    </source>
</evidence>
<dbReference type="EMBL" id="UOFR01000040">
    <property type="protein sequence ID" value="VAW96664.1"/>
    <property type="molecule type" value="Genomic_DNA"/>
</dbReference>
<dbReference type="GO" id="GO:0004633">
    <property type="term" value="F:phosphopantothenoylcysteine decarboxylase activity"/>
    <property type="evidence" value="ECO:0007669"/>
    <property type="project" value="UniProtKB-EC"/>
</dbReference>
<evidence type="ECO:0000256" key="2">
    <source>
        <dbReference type="ARBA" id="ARBA00023239"/>
    </source>
</evidence>
<dbReference type="AlphaFoldDB" id="A0A3B1ARR1"/>
<dbReference type="Pfam" id="PF02441">
    <property type="entry name" value="Flavoprotein"/>
    <property type="match status" value="1"/>
</dbReference>
<name>A0A3B1ARR1_9ZZZZ</name>
<proteinExistence type="inferred from homology"/>
<dbReference type="InterPro" id="IPR005252">
    <property type="entry name" value="CoaBC"/>
</dbReference>
<dbReference type="InterPro" id="IPR035929">
    <property type="entry name" value="CoaB-like_sf"/>
</dbReference>
<dbReference type="Gene3D" id="3.40.50.10300">
    <property type="entry name" value="CoaB-like"/>
    <property type="match status" value="1"/>
</dbReference>
<evidence type="ECO:0000259" key="4">
    <source>
        <dbReference type="Pfam" id="PF04127"/>
    </source>
</evidence>
<dbReference type="Pfam" id="PF04127">
    <property type="entry name" value="DFP"/>
    <property type="match status" value="1"/>
</dbReference>
<keyword evidence="2 5" id="KW-0456">Lyase</keyword>
<feature type="domain" description="Flavoprotein" evidence="3">
    <location>
        <begin position="16"/>
        <end position="188"/>
    </location>
</feature>
<organism evidence="5">
    <name type="scientific">hydrothermal vent metagenome</name>
    <dbReference type="NCBI Taxonomy" id="652676"/>
    <lineage>
        <taxon>unclassified sequences</taxon>
        <taxon>metagenomes</taxon>
        <taxon>ecological metagenomes</taxon>
    </lineage>
</organism>
<protein>
    <submittedName>
        <fullName evidence="5">Phosphopantothenoylcysteine decarboxylase / Phosphopantothenoylcysteine synthetase</fullName>
        <ecNumber evidence="5">4.1.1.36</ecNumber>
        <ecNumber evidence="5">6.3.2.5</ecNumber>
    </submittedName>
</protein>
<dbReference type="Gene3D" id="3.40.50.1950">
    <property type="entry name" value="Flavin prenyltransferase-like"/>
    <property type="match status" value="1"/>
</dbReference>
<dbReference type="SUPFAM" id="SSF52507">
    <property type="entry name" value="Homo-oligomeric flavin-containing Cys decarboxylases, HFCD"/>
    <property type="match status" value="1"/>
</dbReference>
<evidence type="ECO:0000313" key="5">
    <source>
        <dbReference type="EMBL" id="VAW96664.1"/>
    </source>
</evidence>
<dbReference type="HAMAP" id="MF_02225">
    <property type="entry name" value="CoaBC"/>
    <property type="match status" value="1"/>
</dbReference>
<dbReference type="EC" id="4.1.1.36" evidence="5"/>
<evidence type="ECO:0000259" key="3">
    <source>
        <dbReference type="Pfam" id="PF02441"/>
    </source>
</evidence>
<sequence length="430" mass="46595">MGHGVEYNMLERLSNKRVLLGVTGSIAAYKAGEVVRRLREYGAEVRVIMTSAATDFVTPMTFQALSGNPVHQHLLDTQAEAAMGHIELARWADAILVAPASADFLARLRLGRADDLLMAVCLASDIPLAVAPAMNHRMWSDQATEDNIRVLRSRGVLTFGPDSGDQACGDVGVGRMQDPQTLVGNLAEVFESGALAGLHVLVTAGPTREAIDPVRFLSNHSSGKMGFAVAQAAVEAGARVTLVSGPVSLDTPDGVKRHDVDSAQQMQDAVTSSMNDVDILIATAAVADYRPVQVQPQKIKKQQTEIQINLIKNPDILSNAKQRYPACFCVGFAAETENLEHYARTKLHDKGVDMIAANWVGETANGGFNSDENALRLVWHEGEQELPLMNKSKLARALIGHIAQRFYVRHKSALTGDNILRFDKKENSDA</sequence>
<dbReference type="InterPro" id="IPR003382">
    <property type="entry name" value="Flavoprotein"/>
</dbReference>
<reference evidence="5" key="1">
    <citation type="submission" date="2018-06" db="EMBL/GenBank/DDBJ databases">
        <authorList>
            <person name="Zhirakovskaya E."/>
        </authorList>
    </citation>
    <scope>NUCLEOTIDE SEQUENCE</scope>
</reference>
<gene>
    <name evidence="5" type="ORF">MNBD_GAMMA21-1129</name>
</gene>
<dbReference type="EC" id="6.3.2.5" evidence="5"/>
<dbReference type="GO" id="GO:0071513">
    <property type="term" value="C:phosphopantothenoylcysteine decarboxylase complex"/>
    <property type="evidence" value="ECO:0007669"/>
    <property type="project" value="TreeGrafter"/>
</dbReference>
<accession>A0A3B1ARR1</accession>
<feature type="domain" description="DNA/pantothenate metabolism flavoprotein C-terminal" evidence="4">
    <location>
        <begin position="195"/>
        <end position="404"/>
    </location>
</feature>
<dbReference type="NCBIfam" id="TIGR00521">
    <property type="entry name" value="coaBC_dfp"/>
    <property type="match status" value="1"/>
</dbReference>
<dbReference type="PANTHER" id="PTHR14359">
    <property type="entry name" value="HOMO-OLIGOMERIC FLAVIN CONTAINING CYS DECARBOXYLASE FAMILY"/>
    <property type="match status" value="1"/>
</dbReference>